<reference evidence="1 2" key="1">
    <citation type="submission" date="2023-07" db="EMBL/GenBank/DDBJ databases">
        <title>Identification of four novel Pseudomonas species associated with bacterial leaf spot of cucurbits.</title>
        <authorList>
            <person name="Fullem K.R."/>
        </authorList>
    </citation>
    <scope>NUCLEOTIDE SEQUENCE [LARGE SCALE GENOMIC DNA]</scope>
    <source>
        <strain evidence="1 2">K18</strain>
    </source>
</reference>
<evidence type="ECO:0000313" key="2">
    <source>
        <dbReference type="Proteomes" id="UP001228019"/>
    </source>
</evidence>
<dbReference type="Proteomes" id="UP001228019">
    <property type="component" value="Unassembled WGS sequence"/>
</dbReference>
<dbReference type="EMBL" id="JAUQOP010000025">
    <property type="protein sequence ID" value="MDO7898597.1"/>
    <property type="molecule type" value="Genomic_DNA"/>
</dbReference>
<accession>A0ABT9C1C3</accession>
<keyword evidence="2" id="KW-1185">Reference proteome</keyword>
<proteinExistence type="predicted"/>
<evidence type="ECO:0000313" key="1">
    <source>
        <dbReference type="EMBL" id="MDO7898597.1"/>
    </source>
</evidence>
<comment type="caution">
    <text evidence="1">The sequence shown here is derived from an EMBL/GenBank/DDBJ whole genome shotgun (WGS) entry which is preliminary data.</text>
</comment>
<sequence length="356" mass="41033">MDRTHFIPYSPHQYTTPITIISEHHAWRTLSGIKTSDYYTYRTALLNGYHLQQASFDMRHPEEMIFDLSNIDRIFNGLTSNDLVQVWAYLDSRTLHLKSAEATRITGEGLSPEIAIAGPSKARLLNIKKSLIIDAFSHIRVDVPLATKQETIRGIIKDKLLIETDNKVLRFHNKFCDFYSQFISHENWHNSPLLNTRYIYESHRIWNQIKKLSQNKLFLLSAGLPLALGYLSATEDHRIFFAEVHRQNDSSLLTKDNAFQDIFPTPPDTNDSWLIIDKAYTGGSIRQATNKIREMFGYDVEVKTLALFPKSLSAFIGADYAVYAGKLFAVKKIAPILNREKWHIQLIKEQQYEAII</sequence>
<protein>
    <submittedName>
        <fullName evidence="1">Uncharacterized protein</fullName>
    </submittedName>
</protein>
<dbReference type="RefSeq" id="WP_304555307.1">
    <property type="nucleotide sequence ID" value="NZ_JAUQOP010000025.1"/>
</dbReference>
<gene>
    <name evidence="1" type="ORF">Q6A48_17070</name>
</gene>
<name>A0ABT9C1C3_9PSED</name>
<organism evidence="1 2">
    <name type="scientific">Pseudomonas citrulli</name>
    <dbReference type="NCBI Taxonomy" id="3064347"/>
    <lineage>
        <taxon>Bacteria</taxon>
        <taxon>Pseudomonadati</taxon>
        <taxon>Pseudomonadota</taxon>
        <taxon>Gammaproteobacteria</taxon>
        <taxon>Pseudomonadales</taxon>
        <taxon>Pseudomonadaceae</taxon>
        <taxon>Pseudomonas</taxon>
    </lineage>
</organism>